<evidence type="ECO:0000256" key="6">
    <source>
        <dbReference type="ARBA" id="ARBA00022692"/>
    </source>
</evidence>
<feature type="transmembrane region" description="Helical" evidence="10">
    <location>
        <begin position="141"/>
        <end position="158"/>
    </location>
</feature>
<dbReference type="RefSeq" id="WP_204802731.1">
    <property type="nucleotide sequence ID" value="NZ_JACSNS010000001.1"/>
</dbReference>
<protein>
    <recommendedName>
        <fullName evidence="3">Multidrug export protein MepA</fullName>
    </recommendedName>
</protein>
<feature type="transmembrane region" description="Helical" evidence="10">
    <location>
        <begin position="321"/>
        <end position="348"/>
    </location>
</feature>
<feature type="transmembrane region" description="Helical" evidence="10">
    <location>
        <begin position="53"/>
        <end position="76"/>
    </location>
</feature>
<dbReference type="PANTHER" id="PTHR43823:SF3">
    <property type="entry name" value="MULTIDRUG EXPORT PROTEIN MEPA"/>
    <property type="match status" value="1"/>
</dbReference>
<evidence type="ECO:0000256" key="4">
    <source>
        <dbReference type="ARBA" id="ARBA00022448"/>
    </source>
</evidence>
<evidence type="ECO:0000256" key="3">
    <source>
        <dbReference type="ARBA" id="ARBA00022106"/>
    </source>
</evidence>
<dbReference type="InterPro" id="IPR002528">
    <property type="entry name" value="MATE_fam"/>
</dbReference>
<feature type="transmembrane region" description="Helical" evidence="10">
    <location>
        <begin position="20"/>
        <end position="41"/>
    </location>
</feature>
<dbReference type="InterPro" id="IPR051327">
    <property type="entry name" value="MATE_MepA_subfamily"/>
</dbReference>
<keyword evidence="4" id="KW-0813">Transport</keyword>
<dbReference type="EMBL" id="JACSNX010000003">
    <property type="protein sequence ID" value="MBM6850586.1"/>
    <property type="molecule type" value="Genomic_DNA"/>
</dbReference>
<accession>A0ABS2FU69</accession>
<keyword evidence="6 10" id="KW-0812">Transmembrane</keyword>
<comment type="subcellular location">
    <subcellularLocation>
        <location evidence="1">Cell membrane</location>
        <topology evidence="1">Multi-pass membrane protein</topology>
    </subcellularLocation>
</comment>
<evidence type="ECO:0000256" key="10">
    <source>
        <dbReference type="SAM" id="Phobius"/>
    </source>
</evidence>
<comment type="caution">
    <text evidence="11">The sequence shown here is derived from an EMBL/GenBank/DDBJ whole genome shotgun (WGS) entry which is preliminary data.</text>
</comment>
<keyword evidence="7 10" id="KW-1133">Transmembrane helix</keyword>
<evidence type="ECO:0000256" key="2">
    <source>
        <dbReference type="ARBA" id="ARBA00008417"/>
    </source>
</evidence>
<evidence type="ECO:0000256" key="9">
    <source>
        <dbReference type="ARBA" id="ARBA00023251"/>
    </source>
</evidence>
<evidence type="ECO:0000256" key="8">
    <source>
        <dbReference type="ARBA" id="ARBA00023136"/>
    </source>
</evidence>
<dbReference type="CDD" id="cd13143">
    <property type="entry name" value="MATE_MepA_like"/>
    <property type="match status" value="1"/>
</dbReference>
<comment type="similarity">
    <text evidence="2">Belongs to the multi antimicrobial extrusion (MATE) (TC 2.A.66.1) family. MepA subfamily.</text>
</comment>
<keyword evidence="12" id="KW-1185">Reference proteome</keyword>
<dbReference type="InterPro" id="IPR045070">
    <property type="entry name" value="MATE_MepA-like"/>
</dbReference>
<feature type="transmembrane region" description="Helical" evidence="10">
    <location>
        <begin position="354"/>
        <end position="377"/>
    </location>
</feature>
<keyword evidence="5" id="KW-1003">Cell membrane</keyword>
<dbReference type="NCBIfam" id="TIGR00797">
    <property type="entry name" value="matE"/>
    <property type="match status" value="1"/>
</dbReference>
<feature type="transmembrane region" description="Helical" evidence="10">
    <location>
        <begin position="170"/>
        <end position="193"/>
    </location>
</feature>
<keyword evidence="8 10" id="KW-0472">Membrane</keyword>
<keyword evidence="9" id="KW-0046">Antibiotic resistance</keyword>
<evidence type="ECO:0000313" key="12">
    <source>
        <dbReference type="Proteomes" id="UP000719500"/>
    </source>
</evidence>
<sequence length="454" mass="49054">MDEKQEQKFHQLTEEPVGRLISQLAVPCIISMLVTAFYNMADTFFVGMLRSNAATGAVGVVFSMMAVIQAIGFFFGHGSGNFISRELGKHHMEEASNMAATGFFTALFTGLAICILGEIFLTPLATLLGSSPTILPYAKDYLGVILLGAPWMTASLVLNNQLRFQGNAIYGTIGIVSGAVLNIGLDPLLIFTFDMGVAGAAWATIISQFASFCLLLAGCTRGGNLHIQFSRFQLKWSYFKLIIQGGLPSLARQSLASVATICLNHAAMPYGDAAIAAMGVVQRITTFGASAMIGFGQGFQPVCGFNYGAQLYHRVREGFWFCVKVATVFLLAAGAVGFVFAPQLIALFRDDPEVISIGTVALRFQCVTFFFQGWITMSNMMLQTIGRTVPATFIAMARQGVFFIPLVWILSLSPLGLLGIQMSQSVSDLLTLAVAIPTQLYVLRQMARMQPAKV</sequence>
<reference evidence="11 12" key="1">
    <citation type="journal article" date="2021" name="Sci. Rep.">
        <title>The distribution of antibiotic resistance genes in chicken gut microbiota commensals.</title>
        <authorList>
            <person name="Juricova H."/>
            <person name="Matiasovicova J."/>
            <person name="Kubasova T."/>
            <person name="Cejkova D."/>
            <person name="Rychlik I."/>
        </authorList>
    </citation>
    <scope>NUCLEOTIDE SEQUENCE [LARGE SCALE GENOMIC DNA]</scope>
    <source>
        <strain evidence="11 12">An411</strain>
    </source>
</reference>
<dbReference type="Proteomes" id="UP000719500">
    <property type="component" value="Unassembled WGS sequence"/>
</dbReference>
<feature type="transmembrane region" description="Helical" evidence="10">
    <location>
        <begin position="97"/>
        <end position="121"/>
    </location>
</feature>
<evidence type="ECO:0000313" key="11">
    <source>
        <dbReference type="EMBL" id="MBM6850586.1"/>
    </source>
</evidence>
<dbReference type="InterPro" id="IPR048279">
    <property type="entry name" value="MdtK-like"/>
</dbReference>
<evidence type="ECO:0000256" key="7">
    <source>
        <dbReference type="ARBA" id="ARBA00022989"/>
    </source>
</evidence>
<dbReference type="PANTHER" id="PTHR43823">
    <property type="entry name" value="SPORULATION PROTEIN YKVU"/>
    <property type="match status" value="1"/>
</dbReference>
<dbReference type="Pfam" id="PF01554">
    <property type="entry name" value="MatE"/>
    <property type="match status" value="2"/>
</dbReference>
<organism evidence="11 12">
    <name type="scientific">Oscillibacter valericigenes</name>
    <dbReference type="NCBI Taxonomy" id="351091"/>
    <lineage>
        <taxon>Bacteria</taxon>
        <taxon>Bacillati</taxon>
        <taxon>Bacillota</taxon>
        <taxon>Clostridia</taxon>
        <taxon>Eubacteriales</taxon>
        <taxon>Oscillospiraceae</taxon>
        <taxon>Oscillibacter</taxon>
    </lineage>
</organism>
<feature type="transmembrane region" description="Helical" evidence="10">
    <location>
        <begin position="199"/>
        <end position="219"/>
    </location>
</feature>
<dbReference type="PIRSF" id="PIRSF006603">
    <property type="entry name" value="DinF"/>
    <property type="match status" value="1"/>
</dbReference>
<evidence type="ECO:0000256" key="1">
    <source>
        <dbReference type="ARBA" id="ARBA00004651"/>
    </source>
</evidence>
<feature type="transmembrane region" description="Helical" evidence="10">
    <location>
        <begin position="422"/>
        <end position="443"/>
    </location>
</feature>
<evidence type="ECO:0000256" key="5">
    <source>
        <dbReference type="ARBA" id="ARBA00022475"/>
    </source>
</evidence>
<proteinExistence type="inferred from homology"/>
<gene>
    <name evidence="11" type="ORF">H9X91_03925</name>
</gene>
<name>A0ABS2FU69_9FIRM</name>